<feature type="short sequence motif" description="Bipartite nuclear localization signal" evidence="4">
    <location>
        <begin position="285"/>
        <end position="292"/>
    </location>
</feature>
<keyword evidence="3 4" id="KW-0539">Nucleus</keyword>
<comment type="subcellular location">
    <subcellularLocation>
        <location evidence="1 4 5">Nucleus</location>
    </subcellularLocation>
</comment>
<keyword evidence="5" id="KW-0805">Transcription regulation</keyword>
<dbReference type="InterPro" id="IPR014978">
    <property type="entry name" value="Gln-Leu-Gln_QLQ"/>
</dbReference>
<organism evidence="9 10">
    <name type="scientific">Trema orientale</name>
    <name type="common">Charcoal tree</name>
    <name type="synonym">Celtis orientalis</name>
    <dbReference type="NCBI Taxonomy" id="63057"/>
    <lineage>
        <taxon>Eukaryota</taxon>
        <taxon>Viridiplantae</taxon>
        <taxon>Streptophyta</taxon>
        <taxon>Embryophyta</taxon>
        <taxon>Tracheophyta</taxon>
        <taxon>Spermatophyta</taxon>
        <taxon>Magnoliopsida</taxon>
        <taxon>eudicotyledons</taxon>
        <taxon>Gunneridae</taxon>
        <taxon>Pentapetalae</taxon>
        <taxon>rosids</taxon>
        <taxon>fabids</taxon>
        <taxon>Rosales</taxon>
        <taxon>Cannabaceae</taxon>
        <taxon>Trema</taxon>
    </lineage>
</organism>
<feature type="compositionally biased region" description="Polar residues" evidence="6">
    <location>
        <begin position="399"/>
        <end position="419"/>
    </location>
</feature>
<name>A0A2P5G101_TREOI</name>
<dbReference type="Pfam" id="PF08880">
    <property type="entry name" value="QLQ"/>
    <property type="match status" value="1"/>
</dbReference>
<feature type="region of interest" description="Disordered" evidence="6">
    <location>
        <begin position="399"/>
        <end position="442"/>
    </location>
</feature>
<sequence length="623" mass="66911">MDFGVVMGLDNYGSGAVSDSATGFGSISSSPDPEAKQRPYGSGLFPVKQERSAAASGIISSSSSSTGLEEYLRSSKVAKTSIDDFSYCKLGMVQRNNVSSVLMRSNCGQQQQQQQQMLSFSSPKSEALMVDNKAASHNSNAATLFPCNFPNALLSAYTRNTGYNSGSLNGGNMHGTIAGIRGPFTQSQWMELEHQALIYKYITANVPIPSNLLIPIRKSIESAAFSHFPAGLLRPNILGWGSFHLGFSNNADPEPGRCRRTDGKKWRCSRDAVADQKYCERHMNRGRHRSRKPVEGQTGATAAAATTTATTTTSKLMPMASSASSVAMPGAGGSSNSLAISNHHHQIQSLETGASNTSSATHLNRMQQQNTTGLSLLSKETSFLTGSSREFGLVTTDSLLNPSQKNTSLLNCRSFGSSRDLTDRSETTEPNQQQQQQHQHSLRHFIEDWPKSQPNRSALSWPEIDIQSDRTQLSISIPIASTDHFIPSASSPDQKASRLSPLRLSRELDRVPMSLGVGTGEQMRSRPQANWIPIAWENSLGGPLGEVLHHTNNSSNNNGSVECKNNNSSSASSSVLNLMTEGWDSSPPMGSSPTGVLQKTAFGSLSNSSAGSSPRAENNKSLG</sequence>
<evidence type="ECO:0000259" key="7">
    <source>
        <dbReference type="PROSITE" id="PS51666"/>
    </source>
</evidence>
<evidence type="ECO:0000259" key="8">
    <source>
        <dbReference type="PROSITE" id="PS51667"/>
    </source>
</evidence>
<feature type="domain" description="WRC" evidence="8">
    <location>
        <begin position="252"/>
        <end position="296"/>
    </location>
</feature>
<dbReference type="InterPro" id="IPR014977">
    <property type="entry name" value="WRC_dom"/>
</dbReference>
<keyword evidence="10" id="KW-1185">Reference proteome</keyword>
<protein>
    <recommendedName>
        <fullName evidence="5">Growth-regulating factor</fullName>
    </recommendedName>
</protein>
<comment type="function">
    <text evidence="5">Transcription activator.</text>
</comment>
<comment type="caution">
    <text evidence="9">The sequence shown here is derived from an EMBL/GenBank/DDBJ whole genome shotgun (WGS) entry which is preliminary data.</text>
</comment>
<feature type="region of interest" description="Disordered" evidence="6">
    <location>
        <begin position="282"/>
        <end position="339"/>
    </location>
</feature>
<feature type="region of interest" description="Disordered" evidence="6">
    <location>
        <begin position="23"/>
        <end position="43"/>
    </location>
</feature>
<accession>A0A2P5G101</accession>
<evidence type="ECO:0000256" key="2">
    <source>
        <dbReference type="ARBA" id="ARBA00008122"/>
    </source>
</evidence>
<dbReference type="InParanoid" id="A0A2P5G101"/>
<dbReference type="Proteomes" id="UP000237000">
    <property type="component" value="Unassembled WGS sequence"/>
</dbReference>
<reference evidence="10" key="1">
    <citation type="submission" date="2016-06" db="EMBL/GenBank/DDBJ databases">
        <title>Parallel loss of symbiosis genes in relatives of nitrogen-fixing non-legume Parasponia.</title>
        <authorList>
            <person name="Van Velzen R."/>
            <person name="Holmer R."/>
            <person name="Bu F."/>
            <person name="Rutten L."/>
            <person name="Van Zeijl A."/>
            <person name="Liu W."/>
            <person name="Santuari L."/>
            <person name="Cao Q."/>
            <person name="Sharma T."/>
            <person name="Shen D."/>
            <person name="Roswanjaya Y."/>
            <person name="Wardhani T."/>
            <person name="Kalhor M.S."/>
            <person name="Jansen J."/>
            <person name="Van den Hoogen J."/>
            <person name="Gungor B."/>
            <person name="Hartog M."/>
            <person name="Hontelez J."/>
            <person name="Verver J."/>
            <person name="Yang W.-C."/>
            <person name="Schijlen E."/>
            <person name="Repin R."/>
            <person name="Schilthuizen M."/>
            <person name="Schranz E."/>
            <person name="Heidstra R."/>
            <person name="Miyata K."/>
            <person name="Fedorova E."/>
            <person name="Kohlen W."/>
            <person name="Bisseling T."/>
            <person name="Smit S."/>
            <person name="Geurts R."/>
        </authorList>
    </citation>
    <scope>NUCLEOTIDE SEQUENCE [LARGE SCALE GENOMIC DNA]</scope>
    <source>
        <strain evidence="10">cv. RG33-2</strain>
    </source>
</reference>
<feature type="compositionally biased region" description="Low complexity" evidence="6">
    <location>
        <begin position="300"/>
        <end position="329"/>
    </location>
</feature>
<dbReference type="GO" id="GO:0005524">
    <property type="term" value="F:ATP binding"/>
    <property type="evidence" value="ECO:0007669"/>
    <property type="project" value="UniProtKB-UniRule"/>
</dbReference>
<feature type="short sequence motif" description="Bipartite nuclear localization signal" evidence="4">
    <location>
        <begin position="257"/>
        <end position="267"/>
    </location>
</feature>
<dbReference type="InterPro" id="IPR031137">
    <property type="entry name" value="GRF"/>
</dbReference>
<dbReference type="STRING" id="63057.A0A2P5G101"/>
<feature type="region of interest" description="Disordered" evidence="6">
    <location>
        <begin position="547"/>
        <end position="623"/>
    </location>
</feature>
<dbReference type="Pfam" id="PF08879">
    <property type="entry name" value="WRC"/>
    <property type="match status" value="1"/>
</dbReference>
<dbReference type="PROSITE" id="PS51667">
    <property type="entry name" value="WRC"/>
    <property type="match status" value="1"/>
</dbReference>
<dbReference type="OrthoDB" id="1927209at2759"/>
<evidence type="ECO:0000256" key="4">
    <source>
        <dbReference type="PROSITE-ProRule" id="PRU01002"/>
    </source>
</evidence>
<keyword evidence="5" id="KW-0804">Transcription</keyword>
<feature type="compositionally biased region" description="Polar residues" evidence="6">
    <location>
        <begin position="588"/>
        <end position="603"/>
    </location>
</feature>
<dbReference type="SMART" id="SM00951">
    <property type="entry name" value="QLQ"/>
    <property type="match status" value="1"/>
</dbReference>
<evidence type="ECO:0000256" key="5">
    <source>
        <dbReference type="RuleBase" id="RU367127"/>
    </source>
</evidence>
<comment type="similarity">
    <text evidence="2 5">Belongs to the GRF family.</text>
</comment>
<feature type="domain" description="QLQ" evidence="7">
    <location>
        <begin position="183"/>
        <end position="218"/>
    </location>
</feature>
<keyword evidence="5" id="KW-0010">Activator</keyword>
<gene>
    <name evidence="9" type="ORF">TorRG33x02_000340</name>
</gene>
<comment type="domain">
    <text evidence="5">The QLQ domain and WRC domain may be involved in protein-protein interaction and DNA-binding, respectively.</text>
</comment>
<dbReference type="GO" id="GO:0006355">
    <property type="term" value="P:regulation of DNA-templated transcription"/>
    <property type="evidence" value="ECO:0007669"/>
    <property type="project" value="InterPro"/>
</dbReference>
<evidence type="ECO:0000313" key="10">
    <source>
        <dbReference type="Proteomes" id="UP000237000"/>
    </source>
</evidence>
<dbReference type="AlphaFoldDB" id="A0A2P5G101"/>
<dbReference type="GO" id="GO:0005634">
    <property type="term" value="C:nucleus"/>
    <property type="evidence" value="ECO:0007669"/>
    <property type="project" value="UniProtKB-SubCell"/>
</dbReference>
<dbReference type="PANTHER" id="PTHR31602:SF51">
    <property type="entry name" value="GROWTH-REGULATING FACTOR"/>
    <property type="match status" value="1"/>
</dbReference>
<feature type="compositionally biased region" description="Low complexity" evidence="6">
    <location>
        <begin position="565"/>
        <end position="574"/>
    </location>
</feature>
<dbReference type="PANTHER" id="PTHR31602">
    <property type="entry name" value="GROWTH-REGULATING FACTOR 5"/>
    <property type="match status" value="1"/>
</dbReference>
<feature type="compositionally biased region" description="Low complexity" evidence="6">
    <location>
        <begin position="604"/>
        <end position="613"/>
    </location>
</feature>
<dbReference type="EMBL" id="JXTC01000001">
    <property type="protein sequence ID" value="POO03730.1"/>
    <property type="molecule type" value="Genomic_DNA"/>
</dbReference>
<dbReference type="GO" id="GO:0099402">
    <property type="term" value="P:plant organ development"/>
    <property type="evidence" value="ECO:0007669"/>
    <property type="project" value="UniProtKB-ARBA"/>
</dbReference>
<evidence type="ECO:0000256" key="6">
    <source>
        <dbReference type="SAM" id="MobiDB-lite"/>
    </source>
</evidence>
<evidence type="ECO:0000313" key="9">
    <source>
        <dbReference type="EMBL" id="POO03730.1"/>
    </source>
</evidence>
<dbReference type="GO" id="GO:0006351">
    <property type="term" value="P:DNA-templated transcription"/>
    <property type="evidence" value="ECO:0007669"/>
    <property type="project" value="UniProtKB-UniRule"/>
</dbReference>
<evidence type="ECO:0000256" key="1">
    <source>
        <dbReference type="ARBA" id="ARBA00004123"/>
    </source>
</evidence>
<proteinExistence type="inferred from homology"/>
<evidence type="ECO:0000256" key="3">
    <source>
        <dbReference type="ARBA" id="ARBA00023242"/>
    </source>
</evidence>
<dbReference type="PROSITE" id="PS51666">
    <property type="entry name" value="QLQ"/>
    <property type="match status" value="1"/>
</dbReference>